<protein>
    <submittedName>
        <fullName evidence="2">DUF3313 family protein</fullName>
    </submittedName>
</protein>
<proteinExistence type="predicted"/>
<comment type="caution">
    <text evidence="2">The sequence shown here is derived from an EMBL/GenBank/DDBJ whole genome shotgun (WGS) entry which is preliminary data.</text>
</comment>
<reference evidence="2 3" key="1">
    <citation type="submission" date="2019-11" db="EMBL/GenBank/DDBJ databases">
        <title>Escherichia alba sp. nov. isolated from the gut of plastic-eating superworms Zophobas atratus.</title>
        <authorList>
            <person name="Yang Y."/>
        </authorList>
    </citation>
    <scope>NUCLEOTIDE SEQUENCE [LARGE SCALE GENOMIC DNA]</scope>
    <source>
        <strain evidence="3">BIT-B35</strain>
    </source>
</reference>
<accession>A0A6L6IMN5</accession>
<dbReference type="RefSeq" id="WP_155107628.1">
    <property type="nucleotide sequence ID" value="NZ_WMJZ01000007.1"/>
</dbReference>
<name>A0A6L6IMN5_9ENTR</name>
<feature type="signal peptide" evidence="1">
    <location>
        <begin position="1"/>
        <end position="24"/>
    </location>
</feature>
<evidence type="ECO:0000256" key="1">
    <source>
        <dbReference type="SAM" id="SignalP"/>
    </source>
</evidence>
<dbReference type="Pfam" id="PF11769">
    <property type="entry name" value="DUF3313"/>
    <property type="match status" value="1"/>
</dbReference>
<gene>
    <name evidence="2" type="ORF">GJV78_06875</name>
</gene>
<dbReference type="AlphaFoldDB" id="A0A6L6IMN5"/>
<dbReference type="InterPro" id="IPR021747">
    <property type="entry name" value="DUF3313"/>
</dbReference>
<keyword evidence="3" id="KW-1185">Reference proteome</keyword>
<dbReference type="Proteomes" id="UP000477739">
    <property type="component" value="Unassembled WGS sequence"/>
</dbReference>
<organism evidence="2 3">
    <name type="scientific">Intestinirhabdus alba</name>
    <dbReference type="NCBI Taxonomy" id="2899544"/>
    <lineage>
        <taxon>Bacteria</taxon>
        <taxon>Pseudomonadati</taxon>
        <taxon>Pseudomonadota</taxon>
        <taxon>Gammaproteobacteria</taxon>
        <taxon>Enterobacterales</taxon>
        <taxon>Enterobacteriaceae</taxon>
        <taxon>Intestinirhabdus</taxon>
    </lineage>
</organism>
<sequence length="222" mass="23927">MRSHALSNVAALACLLALSGCASKVTQPEKFSGFLSSYSDLKETTSASGQPVLRWVAPGFNDANYDTIVWHPITYYPTPKPTTQTGQQVLDKLLNYTNASLKTAIAERKPLVTTPGPRSLIFRGAITGVDTSPKGLQFYEVIPVALVIAGTQMATGHRSENTHLYFEGELIDAASGRPVVKVVRQGQGKVLNNASTPLTVESLKEVVDNMATDATMFDVNKK</sequence>
<evidence type="ECO:0000313" key="3">
    <source>
        <dbReference type="Proteomes" id="UP000477739"/>
    </source>
</evidence>
<evidence type="ECO:0000313" key="2">
    <source>
        <dbReference type="EMBL" id="MTH45983.1"/>
    </source>
</evidence>
<feature type="chain" id="PRO_5026663050" evidence="1">
    <location>
        <begin position="25"/>
        <end position="222"/>
    </location>
</feature>
<dbReference type="PROSITE" id="PS51257">
    <property type="entry name" value="PROKAR_LIPOPROTEIN"/>
    <property type="match status" value="1"/>
</dbReference>
<dbReference type="EMBL" id="WMJZ01000007">
    <property type="protein sequence ID" value="MTH45983.1"/>
    <property type="molecule type" value="Genomic_DNA"/>
</dbReference>
<keyword evidence="1" id="KW-0732">Signal</keyword>
<dbReference type="OrthoDB" id="6192874at2"/>